<protein>
    <submittedName>
        <fullName evidence="1">Uncharacterized protein</fullName>
    </submittedName>
</protein>
<evidence type="ECO:0000313" key="1">
    <source>
        <dbReference type="EMBL" id="GFY56425.1"/>
    </source>
</evidence>
<dbReference type="AlphaFoldDB" id="A0A8X6XPQ0"/>
<name>A0A8X6XPQ0_9ARAC</name>
<comment type="caution">
    <text evidence="1">The sequence shown here is derived from an EMBL/GenBank/DDBJ whole genome shotgun (WGS) entry which is preliminary data.</text>
</comment>
<reference evidence="1" key="1">
    <citation type="submission" date="2020-08" db="EMBL/GenBank/DDBJ databases">
        <title>Multicomponent nature underlies the extraordinary mechanical properties of spider dragline silk.</title>
        <authorList>
            <person name="Kono N."/>
            <person name="Nakamura H."/>
            <person name="Mori M."/>
            <person name="Yoshida Y."/>
            <person name="Ohtoshi R."/>
            <person name="Malay A.D."/>
            <person name="Moran D.A.P."/>
            <person name="Tomita M."/>
            <person name="Numata K."/>
            <person name="Arakawa K."/>
        </authorList>
    </citation>
    <scope>NUCLEOTIDE SEQUENCE</scope>
</reference>
<accession>A0A8X6XPQ0</accession>
<organism evidence="1 2">
    <name type="scientific">Trichonephila inaurata madagascariensis</name>
    <dbReference type="NCBI Taxonomy" id="2747483"/>
    <lineage>
        <taxon>Eukaryota</taxon>
        <taxon>Metazoa</taxon>
        <taxon>Ecdysozoa</taxon>
        <taxon>Arthropoda</taxon>
        <taxon>Chelicerata</taxon>
        <taxon>Arachnida</taxon>
        <taxon>Araneae</taxon>
        <taxon>Araneomorphae</taxon>
        <taxon>Entelegynae</taxon>
        <taxon>Araneoidea</taxon>
        <taxon>Nephilidae</taxon>
        <taxon>Trichonephila</taxon>
        <taxon>Trichonephila inaurata</taxon>
    </lineage>
</organism>
<dbReference type="EMBL" id="BMAV01010966">
    <property type="protein sequence ID" value="GFY56425.1"/>
    <property type="molecule type" value="Genomic_DNA"/>
</dbReference>
<gene>
    <name evidence="1" type="ORF">TNIN_405571</name>
</gene>
<sequence length="104" mass="12196">MFSRVLVKYNPAFRTLLGIYYDATRLNVITFQFIYELFKIHSFNSTFVLAFGFIGKERTASKKPCNLCIISHNAGEKLRLSMFTAMWHVKLFEAVTEIRENEFN</sequence>
<evidence type="ECO:0000313" key="2">
    <source>
        <dbReference type="Proteomes" id="UP000886998"/>
    </source>
</evidence>
<dbReference type="Proteomes" id="UP000886998">
    <property type="component" value="Unassembled WGS sequence"/>
</dbReference>
<proteinExistence type="predicted"/>
<keyword evidence="2" id="KW-1185">Reference proteome</keyword>